<organism evidence="2 3">
    <name type="scientific">Paenibacillus piri</name>
    <dbReference type="NCBI Taxonomy" id="2547395"/>
    <lineage>
        <taxon>Bacteria</taxon>
        <taxon>Bacillati</taxon>
        <taxon>Bacillota</taxon>
        <taxon>Bacilli</taxon>
        <taxon>Bacillales</taxon>
        <taxon>Paenibacillaceae</taxon>
        <taxon>Paenibacillus</taxon>
    </lineage>
</organism>
<sequence>MTSITKMNAADGMLLAVDTSSSAMSIALTRGPELLGELNSKAERNHSIHLLPAIRQLLSDAGLHPRDLDAFAVGVGPGSYTGVRIGVTVAKTFAWTHDMALLGVSSLEALALGGGEAYFREAAGDSGEANVSSAEEALGRRNETVWFVPMFEARRGQAFTALYQASPQSWSCLVQDGIRLMSSWTEELLKRSAETASGESAAAKPDRIVFVGETGLHTETLDRFFTAWAGPSGVVDHEMRARHIAQIGRRHWREGRIEQAHGLVPNYTQLTEAEVNLAKKSQGGP</sequence>
<reference evidence="2 3" key="1">
    <citation type="submission" date="2019-03" db="EMBL/GenBank/DDBJ databases">
        <title>This is whole genome sequence of Paenibacillus sp MS74 strain.</title>
        <authorList>
            <person name="Trinh H.N."/>
        </authorList>
    </citation>
    <scope>NUCLEOTIDE SEQUENCE [LARGE SCALE GENOMIC DNA]</scope>
    <source>
        <strain evidence="2 3">MS74</strain>
    </source>
</reference>
<dbReference type="GO" id="GO:0016740">
    <property type="term" value="F:transferase activity"/>
    <property type="evidence" value="ECO:0007669"/>
    <property type="project" value="UniProtKB-KW"/>
</dbReference>
<dbReference type="OrthoDB" id="9784166at2"/>
<name>A0A4R5KFV7_9BACL</name>
<dbReference type="AlphaFoldDB" id="A0A4R5KFV7"/>
<dbReference type="PANTHER" id="PTHR11735:SF11">
    <property type="entry name" value="TRNA THREONYLCARBAMOYLADENOSINE BIOSYNTHESIS PROTEIN TSAB"/>
    <property type="match status" value="1"/>
</dbReference>
<dbReference type="PANTHER" id="PTHR11735">
    <property type="entry name" value="TRNA N6-ADENOSINE THREONYLCARBAMOYLTRANSFERASE"/>
    <property type="match status" value="1"/>
</dbReference>
<dbReference type="EMBL" id="SMRT01000015">
    <property type="protein sequence ID" value="TDF93872.1"/>
    <property type="molecule type" value="Genomic_DNA"/>
</dbReference>
<proteinExistence type="predicted"/>
<accession>A0A4R5KFV7</accession>
<keyword evidence="3" id="KW-1185">Reference proteome</keyword>
<dbReference type="GO" id="GO:0005829">
    <property type="term" value="C:cytosol"/>
    <property type="evidence" value="ECO:0007669"/>
    <property type="project" value="TreeGrafter"/>
</dbReference>
<dbReference type="NCBIfam" id="TIGR03725">
    <property type="entry name" value="T6A_YeaZ"/>
    <property type="match status" value="1"/>
</dbReference>
<evidence type="ECO:0000313" key="3">
    <source>
        <dbReference type="Proteomes" id="UP000295636"/>
    </source>
</evidence>
<evidence type="ECO:0000313" key="2">
    <source>
        <dbReference type="EMBL" id="TDF93872.1"/>
    </source>
</evidence>
<comment type="caution">
    <text evidence="2">The sequence shown here is derived from an EMBL/GenBank/DDBJ whole genome shotgun (WGS) entry which is preliminary data.</text>
</comment>
<dbReference type="GO" id="GO:0002949">
    <property type="term" value="P:tRNA threonylcarbamoyladenosine modification"/>
    <property type="evidence" value="ECO:0007669"/>
    <property type="project" value="InterPro"/>
</dbReference>
<dbReference type="RefSeq" id="WP_133233740.1">
    <property type="nucleotide sequence ID" value="NZ_SMRT01000015.1"/>
</dbReference>
<dbReference type="InterPro" id="IPR022496">
    <property type="entry name" value="T6A_TsaB"/>
</dbReference>
<dbReference type="SUPFAM" id="SSF53067">
    <property type="entry name" value="Actin-like ATPase domain"/>
    <property type="match status" value="2"/>
</dbReference>
<keyword evidence="2" id="KW-0808">Transferase</keyword>
<evidence type="ECO:0000259" key="1">
    <source>
        <dbReference type="Pfam" id="PF00814"/>
    </source>
</evidence>
<dbReference type="InterPro" id="IPR043129">
    <property type="entry name" value="ATPase_NBD"/>
</dbReference>
<dbReference type="Proteomes" id="UP000295636">
    <property type="component" value="Unassembled WGS sequence"/>
</dbReference>
<gene>
    <name evidence="2" type="primary">tsaB</name>
    <name evidence="2" type="ORF">E1757_26185</name>
</gene>
<feature type="domain" description="Gcp-like" evidence="1">
    <location>
        <begin position="41"/>
        <end position="114"/>
    </location>
</feature>
<protein>
    <submittedName>
        <fullName evidence="2">tRNA (Adenosine(37)-N6)-threonylcarbamoyltransferase complex dimerization subunit type 1 TsaB</fullName>
    </submittedName>
</protein>
<dbReference type="InterPro" id="IPR000905">
    <property type="entry name" value="Gcp-like_dom"/>
</dbReference>
<dbReference type="CDD" id="cd24032">
    <property type="entry name" value="ASKHA_NBD_TsaB"/>
    <property type="match status" value="1"/>
</dbReference>
<dbReference type="Pfam" id="PF00814">
    <property type="entry name" value="TsaD"/>
    <property type="match status" value="1"/>
</dbReference>
<dbReference type="Gene3D" id="3.30.420.40">
    <property type="match status" value="2"/>
</dbReference>